<keyword evidence="2" id="KW-1185">Reference proteome</keyword>
<organism evidence="1 2">
    <name type="scientific">Maledivibacter halophilus</name>
    <dbReference type="NCBI Taxonomy" id="36842"/>
    <lineage>
        <taxon>Bacteria</taxon>
        <taxon>Bacillati</taxon>
        <taxon>Bacillota</taxon>
        <taxon>Clostridia</taxon>
        <taxon>Peptostreptococcales</taxon>
        <taxon>Caminicellaceae</taxon>
        <taxon>Maledivibacter</taxon>
    </lineage>
</organism>
<evidence type="ECO:0000313" key="2">
    <source>
        <dbReference type="Proteomes" id="UP000190285"/>
    </source>
</evidence>
<dbReference type="EMBL" id="FUZT01000004">
    <property type="protein sequence ID" value="SKC61856.1"/>
    <property type="molecule type" value="Genomic_DNA"/>
</dbReference>
<reference evidence="1 2" key="1">
    <citation type="submission" date="2017-02" db="EMBL/GenBank/DDBJ databases">
        <authorList>
            <person name="Peterson S.W."/>
        </authorList>
    </citation>
    <scope>NUCLEOTIDE SEQUENCE [LARGE SCALE GENOMIC DNA]</scope>
    <source>
        <strain evidence="1 2">M1</strain>
    </source>
</reference>
<protein>
    <submittedName>
        <fullName evidence="1">Uncharacterized protein</fullName>
    </submittedName>
</protein>
<gene>
    <name evidence="1" type="ORF">SAMN02194393_01719</name>
</gene>
<sequence length="46" mass="5164">MTTGTDTVIYTGKKTEEELKKEINKLITTFLIELESEKSNDEDGVA</sequence>
<accession>A0A1T5KDT3</accession>
<evidence type="ECO:0000313" key="1">
    <source>
        <dbReference type="EMBL" id="SKC61856.1"/>
    </source>
</evidence>
<dbReference type="AlphaFoldDB" id="A0A1T5KDT3"/>
<dbReference type="RefSeq" id="WP_170917329.1">
    <property type="nucleotide sequence ID" value="NZ_FUZT01000004.1"/>
</dbReference>
<dbReference type="Proteomes" id="UP000190285">
    <property type="component" value="Unassembled WGS sequence"/>
</dbReference>
<dbReference type="STRING" id="36842.SAMN02194393_01719"/>
<proteinExistence type="predicted"/>
<name>A0A1T5KDT3_9FIRM</name>